<keyword evidence="1" id="KW-0472">Membrane</keyword>
<protein>
    <submittedName>
        <fullName evidence="2">Uncharacterized protein</fullName>
    </submittedName>
</protein>
<comment type="caution">
    <text evidence="2">The sequence shown here is derived from an EMBL/GenBank/DDBJ whole genome shotgun (WGS) entry which is preliminary data.</text>
</comment>
<accession>A0AAV6M189</accession>
<feature type="transmembrane region" description="Helical" evidence="1">
    <location>
        <begin position="131"/>
        <end position="148"/>
    </location>
</feature>
<name>A0AAV6M189_9ROSI</name>
<dbReference type="Proteomes" id="UP000685013">
    <property type="component" value="Chromosome 18"/>
</dbReference>
<evidence type="ECO:0000313" key="2">
    <source>
        <dbReference type="EMBL" id="KAG6573437.1"/>
    </source>
</evidence>
<feature type="non-terminal residue" evidence="2">
    <location>
        <position position="1"/>
    </location>
</feature>
<feature type="transmembrane region" description="Helical" evidence="1">
    <location>
        <begin position="77"/>
        <end position="97"/>
    </location>
</feature>
<evidence type="ECO:0000256" key="1">
    <source>
        <dbReference type="SAM" id="Phobius"/>
    </source>
</evidence>
<dbReference type="AlphaFoldDB" id="A0AAV6M189"/>
<keyword evidence="3" id="KW-1185">Reference proteome</keyword>
<keyword evidence="1" id="KW-1133">Transmembrane helix</keyword>
<dbReference type="EMBL" id="JAGKQH010000018">
    <property type="protein sequence ID" value="KAG6573437.1"/>
    <property type="molecule type" value="Genomic_DNA"/>
</dbReference>
<proteinExistence type="predicted"/>
<reference evidence="2 3" key="1">
    <citation type="journal article" date="2021" name="Hortic Res">
        <title>The domestication of Cucurbita argyrosperma as revealed by the genome of its wild relative.</title>
        <authorList>
            <person name="Barrera-Redondo J."/>
            <person name="Sanchez-de la Vega G."/>
            <person name="Aguirre-Liguori J.A."/>
            <person name="Castellanos-Morales G."/>
            <person name="Gutierrez-Guerrero Y.T."/>
            <person name="Aguirre-Dugua X."/>
            <person name="Aguirre-Planter E."/>
            <person name="Tenaillon M.I."/>
            <person name="Lira-Saade R."/>
            <person name="Eguiarte L.E."/>
        </authorList>
    </citation>
    <scope>NUCLEOTIDE SEQUENCE [LARGE SCALE GENOMIC DNA]</scope>
    <source>
        <strain evidence="2">JBR-2021</strain>
    </source>
</reference>
<feature type="transmembrane region" description="Helical" evidence="1">
    <location>
        <begin position="20"/>
        <end position="42"/>
    </location>
</feature>
<evidence type="ECO:0000313" key="3">
    <source>
        <dbReference type="Proteomes" id="UP000685013"/>
    </source>
</evidence>
<gene>
    <name evidence="2" type="ORF">SDJN03_27324</name>
</gene>
<organism evidence="2 3">
    <name type="scientific">Cucurbita argyrosperma subsp. sororia</name>
    <dbReference type="NCBI Taxonomy" id="37648"/>
    <lineage>
        <taxon>Eukaryota</taxon>
        <taxon>Viridiplantae</taxon>
        <taxon>Streptophyta</taxon>
        <taxon>Embryophyta</taxon>
        <taxon>Tracheophyta</taxon>
        <taxon>Spermatophyta</taxon>
        <taxon>Magnoliopsida</taxon>
        <taxon>eudicotyledons</taxon>
        <taxon>Gunneridae</taxon>
        <taxon>Pentapetalae</taxon>
        <taxon>rosids</taxon>
        <taxon>fabids</taxon>
        <taxon>Cucurbitales</taxon>
        <taxon>Cucurbitaceae</taxon>
        <taxon>Cucurbiteae</taxon>
        <taxon>Cucurbita</taxon>
    </lineage>
</organism>
<keyword evidence="1" id="KW-0812">Transmembrane</keyword>
<sequence>MIPIMPKLSSLTHSLTSDPSPFPSLLLLLLIFTLHIPTCRFFSYFLSASPSLYYHCAGRSNWLCNPMAMSSPKRLPCGGWSLRVAPIALLVVVSWLTEKDAEGVAARNWGSRCCHVPTILDMRKHETEAEGIGGCTPWVLVGMILLLFNMAQRQALIRHCLFVSM</sequence>